<sequence>RTRYGRRGQCLLFWLSSIYVFDFPSWTYHRTILVIRFLQQHQSIPNINHMLDLDTIFSDLYIRISVANADVQKNLRFS</sequence>
<accession>A0A0V0HUA7</accession>
<dbReference type="AlphaFoldDB" id="A0A0V0HUA7"/>
<proteinExistence type="predicted"/>
<feature type="non-terminal residue" evidence="1">
    <location>
        <position position="1"/>
    </location>
</feature>
<name>A0A0V0HUA7_SOLCH</name>
<reference evidence="1" key="1">
    <citation type="submission" date="2015-12" db="EMBL/GenBank/DDBJ databases">
        <title>Gene expression during late stages of embryo sac development: a critical building block for successful pollen-pistil interactions.</title>
        <authorList>
            <person name="Liu Y."/>
            <person name="Joly V."/>
            <person name="Sabar M."/>
            <person name="Matton D.P."/>
        </authorList>
    </citation>
    <scope>NUCLEOTIDE SEQUENCE</scope>
</reference>
<evidence type="ECO:0000313" key="1">
    <source>
        <dbReference type="EMBL" id="JAP23704.1"/>
    </source>
</evidence>
<protein>
    <submittedName>
        <fullName evidence="1">Putative ovule protein</fullName>
    </submittedName>
</protein>
<dbReference type="EMBL" id="GEDG01015187">
    <property type="protein sequence ID" value="JAP23704.1"/>
    <property type="molecule type" value="Transcribed_RNA"/>
</dbReference>
<organism evidence="1">
    <name type="scientific">Solanum chacoense</name>
    <name type="common">Chaco potato</name>
    <dbReference type="NCBI Taxonomy" id="4108"/>
    <lineage>
        <taxon>Eukaryota</taxon>
        <taxon>Viridiplantae</taxon>
        <taxon>Streptophyta</taxon>
        <taxon>Embryophyta</taxon>
        <taxon>Tracheophyta</taxon>
        <taxon>Spermatophyta</taxon>
        <taxon>Magnoliopsida</taxon>
        <taxon>eudicotyledons</taxon>
        <taxon>Gunneridae</taxon>
        <taxon>Pentapetalae</taxon>
        <taxon>asterids</taxon>
        <taxon>lamiids</taxon>
        <taxon>Solanales</taxon>
        <taxon>Solanaceae</taxon>
        <taxon>Solanoideae</taxon>
        <taxon>Solaneae</taxon>
        <taxon>Solanum</taxon>
    </lineage>
</organism>